<gene>
    <name evidence="1" type="ORF">LCGC14_0980270</name>
</gene>
<name>A0A0F9NV85_9ZZZZ</name>
<evidence type="ECO:0000313" key="1">
    <source>
        <dbReference type="EMBL" id="KKN16002.1"/>
    </source>
</evidence>
<dbReference type="EMBL" id="LAZR01003656">
    <property type="protein sequence ID" value="KKN16002.1"/>
    <property type="molecule type" value="Genomic_DNA"/>
</dbReference>
<sequence length="206" mass="22402">MKRYFVLMICALLVWSLIPIPDADAKLRPQTGLKYYQSRLGGVQIDSLTWSTNFDSVRVGTLESTSRDTTITVLEISGASSISVTFITRSKSDGQVLTVTPQVSPDLASWTNLQSVWSISSSAGSAIGQDNDSFRDTALVIFTPSLLDSVLGTTGTGFDSNIKATRYDNAALGASRYIRFVAYQATSQDTVYLKAITTVVWPPNPR</sequence>
<reference evidence="1" key="1">
    <citation type="journal article" date="2015" name="Nature">
        <title>Complex archaea that bridge the gap between prokaryotes and eukaryotes.</title>
        <authorList>
            <person name="Spang A."/>
            <person name="Saw J.H."/>
            <person name="Jorgensen S.L."/>
            <person name="Zaremba-Niedzwiedzka K."/>
            <person name="Martijn J."/>
            <person name="Lind A.E."/>
            <person name="van Eijk R."/>
            <person name="Schleper C."/>
            <person name="Guy L."/>
            <person name="Ettema T.J."/>
        </authorList>
    </citation>
    <scope>NUCLEOTIDE SEQUENCE</scope>
</reference>
<comment type="caution">
    <text evidence="1">The sequence shown here is derived from an EMBL/GenBank/DDBJ whole genome shotgun (WGS) entry which is preliminary data.</text>
</comment>
<organism evidence="1">
    <name type="scientific">marine sediment metagenome</name>
    <dbReference type="NCBI Taxonomy" id="412755"/>
    <lineage>
        <taxon>unclassified sequences</taxon>
        <taxon>metagenomes</taxon>
        <taxon>ecological metagenomes</taxon>
    </lineage>
</organism>
<accession>A0A0F9NV85</accession>
<proteinExistence type="predicted"/>
<protein>
    <submittedName>
        <fullName evidence="1">Uncharacterized protein</fullName>
    </submittedName>
</protein>
<dbReference type="AlphaFoldDB" id="A0A0F9NV85"/>